<name>A0ABR5HD97_9HYPH</name>
<organism evidence="1 2">
    <name type="scientific">Methylobacterium indicum</name>
    <dbReference type="NCBI Taxonomy" id="1775910"/>
    <lineage>
        <taxon>Bacteria</taxon>
        <taxon>Pseudomonadati</taxon>
        <taxon>Pseudomonadota</taxon>
        <taxon>Alphaproteobacteria</taxon>
        <taxon>Hyphomicrobiales</taxon>
        <taxon>Methylobacteriaceae</taxon>
        <taxon>Methylobacterium</taxon>
    </lineage>
</organism>
<evidence type="ECO:0000313" key="2">
    <source>
        <dbReference type="Proteomes" id="UP000036471"/>
    </source>
</evidence>
<protein>
    <submittedName>
        <fullName evidence="1">Endodeoxyribonuclease RusA</fullName>
    </submittedName>
</protein>
<comment type="caution">
    <text evidence="1">The sequence shown here is derived from an EMBL/GenBank/DDBJ whole genome shotgun (WGS) entry which is preliminary data.</text>
</comment>
<dbReference type="InterPro" id="IPR008822">
    <property type="entry name" value="Endonuclease_RusA-like"/>
</dbReference>
<reference evidence="1 2" key="1">
    <citation type="submission" date="2014-11" db="EMBL/GenBank/DDBJ databases">
        <title>Comparative genomics of Methylobacterium species.</title>
        <authorList>
            <person name="Chaudhry V."/>
            <person name="Patil P.B."/>
        </authorList>
    </citation>
    <scope>NUCLEOTIDE SEQUENCE [LARGE SCALE GENOMIC DNA]</scope>
    <source>
        <strain evidence="1 2">SE3.6</strain>
    </source>
</reference>
<proteinExistence type="predicted"/>
<dbReference type="EMBL" id="JTHG01000097">
    <property type="protein sequence ID" value="KMO23933.1"/>
    <property type="molecule type" value="Genomic_DNA"/>
</dbReference>
<dbReference type="Proteomes" id="UP000036471">
    <property type="component" value="Unassembled WGS sequence"/>
</dbReference>
<accession>A0ABR5HD97</accession>
<gene>
    <name evidence="1" type="ORF">QR79_12665</name>
</gene>
<keyword evidence="2" id="KW-1185">Reference proteome</keyword>
<dbReference type="Pfam" id="PF05866">
    <property type="entry name" value="RusA"/>
    <property type="match status" value="1"/>
</dbReference>
<sequence>MDDDLAVPFPLEFVIQRTPRSLQASSKAREAWKSTIGEAARDRIASSREFTFLDRRPLSVTIFYFPPEPMQGDIDNIVKPILDGMWGIVYPDDQVVERVIVQKFEPDVYVEFGSLTDTLQRAAAANRPVLYVMVDDGTGWRRVP</sequence>
<dbReference type="SUPFAM" id="SSF103084">
    <property type="entry name" value="Holliday junction resolvase RusA"/>
    <property type="match status" value="1"/>
</dbReference>
<dbReference type="Gene3D" id="3.30.1330.70">
    <property type="entry name" value="Holliday junction resolvase RusA"/>
    <property type="match status" value="1"/>
</dbReference>
<evidence type="ECO:0000313" key="1">
    <source>
        <dbReference type="EMBL" id="KMO23933.1"/>
    </source>
</evidence>
<dbReference type="InterPro" id="IPR036614">
    <property type="entry name" value="RusA-like_sf"/>
</dbReference>
<dbReference type="RefSeq" id="WP_202972693.1">
    <property type="nucleotide sequence ID" value="NZ_JTHF01000163.1"/>
</dbReference>